<reference evidence="1 2" key="1">
    <citation type="journal article" date="2006" name="Science">
        <title>Phytophthora genome sequences uncover evolutionary origins and mechanisms of pathogenesis.</title>
        <authorList>
            <person name="Tyler B.M."/>
            <person name="Tripathy S."/>
            <person name="Zhang X."/>
            <person name="Dehal P."/>
            <person name="Jiang R.H."/>
            <person name="Aerts A."/>
            <person name="Arredondo F.D."/>
            <person name="Baxter L."/>
            <person name="Bensasson D."/>
            <person name="Beynon J.L."/>
            <person name="Chapman J."/>
            <person name="Damasceno C.M."/>
            <person name="Dorrance A.E."/>
            <person name="Dou D."/>
            <person name="Dickerman A.W."/>
            <person name="Dubchak I.L."/>
            <person name="Garbelotto M."/>
            <person name="Gijzen M."/>
            <person name="Gordon S.G."/>
            <person name="Govers F."/>
            <person name="Grunwald N.J."/>
            <person name="Huang W."/>
            <person name="Ivors K.L."/>
            <person name="Jones R.W."/>
            <person name="Kamoun S."/>
            <person name="Krampis K."/>
            <person name="Lamour K.H."/>
            <person name="Lee M.K."/>
            <person name="McDonald W.H."/>
            <person name="Medina M."/>
            <person name="Meijer H.J."/>
            <person name="Nordberg E.K."/>
            <person name="Maclean D.J."/>
            <person name="Ospina-Giraldo M.D."/>
            <person name="Morris P.F."/>
            <person name="Phuntumart V."/>
            <person name="Putnam N.H."/>
            <person name="Rash S."/>
            <person name="Rose J.K."/>
            <person name="Sakihama Y."/>
            <person name="Salamov A.A."/>
            <person name="Savidor A."/>
            <person name="Scheuring C.F."/>
            <person name="Smith B.M."/>
            <person name="Sobral B.W."/>
            <person name="Terry A."/>
            <person name="Torto-Alalibo T.A."/>
            <person name="Win J."/>
            <person name="Xu Z."/>
            <person name="Zhang H."/>
            <person name="Grigoriev I.V."/>
            <person name="Rokhsar D.S."/>
            <person name="Boore J.L."/>
        </authorList>
    </citation>
    <scope>NUCLEOTIDE SEQUENCE [LARGE SCALE GENOMIC DNA]</scope>
    <source>
        <strain evidence="1 2">P6497</strain>
    </source>
</reference>
<dbReference type="KEGG" id="psoj:PHYSODRAFT_448734"/>
<gene>
    <name evidence="1" type="ORF">PHYSODRAFT_448734</name>
</gene>
<accession>G4ZFM6</accession>
<dbReference type="AlphaFoldDB" id="G4ZFM6"/>
<organism evidence="1 2">
    <name type="scientific">Phytophthora sojae (strain P6497)</name>
    <name type="common">Soybean stem and root rot agent</name>
    <name type="synonym">Phytophthora megasperma f. sp. glycines</name>
    <dbReference type="NCBI Taxonomy" id="1094619"/>
    <lineage>
        <taxon>Eukaryota</taxon>
        <taxon>Sar</taxon>
        <taxon>Stramenopiles</taxon>
        <taxon>Oomycota</taxon>
        <taxon>Peronosporomycetes</taxon>
        <taxon>Peronosporales</taxon>
        <taxon>Peronosporaceae</taxon>
        <taxon>Phytophthora</taxon>
    </lineage>
</organism>
<feature type="non-terminal residue" evidence="1">
    <location>
        <position position="1"/>
    </location>
</feature>
<protein>
    <submittedName>
        <fullName evidence="1">Uncharacterized protein</fullName>
    </submittedName>
</protein>
<dbReference type="Proteomes" id="UP000002640">
    <property type="component" value="Unassembled WGS sequence"/>
</dbReference>
<sequence>DTWELAQAELHGRMSRDRIQKLQSFLGKTSSARAVGVCILLPHPCVLMVAALEIIPLSPPKAGTRAN</sequence>
<evidence type="ECO:0000313" key="1">
    <source>
        <dbReference type="EMBL" id="EGZ17963.1"/>
    </source>
</evidence>
<proteinExistence type="predicted"/>
<dbReference type="RefSeq" id="XP_009527021.1">
    <property type="nucleotide sequence ID" value="XM_009528726.1"/>
</dbReference>
<dbReference type="InParanoid" id="G4ZFM6"/>
<dbReference type="SMR" id="G4ZFM6"/>
<dbReference type="EMBL" id="JH159154">
    <property type="protein sequence ID" value="EGZ17963.1"/>
    <property type="molecule type" value="Genomic_DNA"/>
</dbReference>
<evidence type="ECO:0000313" key="2">
    <source>
        <dbReference type="Proteomes" id="UP000002640"/>
    </source>
</evidence>
<name>G4ZFM6_PHYSP</name>
<feature type="non-terminal residue" evidence="1">
    <location>
        <position position="67"/>
    </location>
</feature>
<keyword evidence="2" id="KW-1185">Reference proteome</keyword>
<dbReference type="GeneID" id="20652876"/>